<dbReference type="Proteomes" id="UP000006882">
    <property type="component" value="Chromosome G1"/>
</dbReference>
<proteinExistence type="predicted"/>
<protein>
    <submittedName>
        <fullName evidence="1">Uncharacterized protein</fullName>
    </submittedName>
</protein>
<keyword evidence="2" id="KW-1185">Reference proteome</keyword>
<reference evidence="1 2" key="1">
    <citation type="journal article" date="2013" name="Nat. Genet.">
        <title>The high-quality draft genome of peach (Prunus persica) identifies unique patterns of genetic diversity, domestication and genome evolution.</title>
        <authorList>
            <consortium name="International Peach Genome Initiative"/>
            <person name="Verde I."/>
            <person name="Abbott A.G."/>
            <person name="Scalabrin S."/>
            <person name="Jung S."/>
            <person name="Shu S."/>
            <person name="Marroni F."/>
            <person name="Zhebentyayeva T."/>
            <person name="Dettori M.T."/>
            <person name="Grimwood J."/>
            <person name="Cattonaro F."/>
            <person name="Zuccolo A."/>
            <person name="Rossini L."/>
            <person name="Jenkins J."/>
            <person name="Vendramin E."/>
            <person name="Meisel L.A."/>
            <person name="Decroocq V."/>
            <person name="Sosinski B."/>
            <person name="Prochnik S."/>
            <person name="Mitros T."/>
            <person name="Policriti A."/>
            <person name="Cipriani G."/>
            <person name="Dondini L."/>
            <person name="Ficklin S."/>
            <person name="Goodstein D.M."/>
            <person name="Xuan P."/>
            <person name="Del Fabbro C."/>
            <person name="Aramini V."/>
            <person name="Copetti D."/>
            <person name="Gonzalez S."/>
            <person name="Horner D.S."/>
            <person name="Falchi R."/>
            <person name="Lucas S."/>
            <person name="Mica E."/>
            <person name="Maldonado J."/>
            <person name="Lazzari B."/>
            <person name="Bielenberg D."/>
            <person name="Pirona R."/>
            <person name="Miculan M."/>
            <person name="Barakat A."/>
            <person name="Testolin R."/>
            <person name="Stella A."/>
            <person name="Tartarini S."/>
            <person name="Tonutti P."/>
            <person name="Arus P."/>
            <person name="Orellana A."/>
            <person name="Wells C."/>
            <person name="Main D."/>
            <person name="Vizzotto G."/>
            <person name="Silva H."/>
            <person name="Salamini F."/>
            <person name="Schmutz J."/>
            <person name="Morgante M."/>
            <person name="Rokhsar D.S."/>
        </authorList>
    </citation>
    <scope>NUCLEOTIDE SEQUENCE [LARGE SCALE GENOMIC DNA]</scope>
    <source>
        <strain evidence="2">cv. Nemared</strain>
    </source>
</reference>
<gene>
    <name evidence="1" type="ORF">PRUPE_1G135300</name>
</gene>
<evidence type="ECO:0000313" key="2">
    <source>
        <dbReference type="Proteomes" id="UP000006882"/>
    </source>
</evidence>
<evidence type="ECO:0000313" key="1">
    <source>
        <dbReference type="EMBL" id="ONI28275.1"/>
    </source>
</evidence>
<dbReference type="EMBL" id="CM007651">
    <property type="protein sequence ID" value="ONI28275.1"/>
    <property type="molecule type" value="Genomic_DNA"/>
</dbReference>
<accession>A0A251QZS4</accession>
<sequence>MARFYFFKASLLVTPFPQEKVKGNQGPTFCVTDFLTLLHASSINYINRRTEYDYKAYQS</sequence>
<organism evidence="1 2">
    <name type="scientific">Prunus persica</name>
    <name type="common">Peach</name>
    <name type="synonym">Amygdalus persica</name>
    <dbReference type="NCBI Taxonomy" id="3760"/>
    <lineage>
        <taxon>Eukaryota</taxon>
        <taxon>Viridiplantae</taxon>
        <taxon>Streptophyta</taxon>
        <taxon>Embryophyta</taxon>
        <taxon>Tracheophyta</taxon>
        <taxon>Spermatophyta</taxon>
        <taxon>Magnoliopsida</taxon>
        <taxon>eudicotyledons</taxon>
        <taxon>Gunneridae</taxon>
        <taxon>Pentapetalae</taxon>
        <taxon>rosids</taxon>
        <taxon>fabids</taxon>
        <taxon>Rosales</taxon>
        <taxon>Rosaceae</taxon>
        <taxon>Amygdaloideae</taxon>
        <taxon>Amygdaleae</taxon>
        <taxon>Prunus</taxon>
    </lineage>
</organism>
<dbReference type="AlphaFoldDB" id="A0A251QZS4"/>
<name>A0A251QZS4_PRUPE</name>
<dbReference type="Gramene" id="ONI28275">
    <property type="protein sequence ID" value="ONI28275"/>
    <property type="gene ID" value="PRUPE_1G135300"/>
</dbReference>